<dbReference type="InterPro" id="IPR005645">
    <property type="entry name" value="FSH-like_dom"/>
</dbReference>
<sequence>MGSSMQDTKPKMTRVLALHGYGTSGEIFRSQTAAFRLKLPKNSYTFTFPNAPLPSAPTVGVDSIWNQTPQILRLVACPIVQHFGNPLRARPTRPTPI</sequence>
<feature type="domain" description="Serine hydrolase" evidence="2">
    <location>
        <begin position="11"/>
        <end position="64"/>
    </location>
</feature>
<reference evidence="3 4" key="1">
    <citation type="journal article" date="2010" name="PLoS Genet.">
        <title>De novo assembly of a 40 Mb eukaryotic genome from short sequence reads: Sordaria macrospora, a model organism for fungal morphogenesis.</title>
        <authorList>
            <person name="Nowrousian M."/>
            <person name="Stajich J."/>
            <person name="Chu M."/>
            <person name="Engh I."/>
            <person name="Espagne E."/>
            <person name="Halliday K."/>
            <person name="Kamerewerd J."/>
            <person name="Kempken F."/>
            <person name="Knab B."/>
            <person name="Kuo H.C."/>
            <person name="Osiewacz H.D."/>
            <person name="Poeggeler S."/>
            <person name="Read N."/>
            <person name="Seiler S."/>
            <person name="Smith K."/>
            <person name="Zickler D."/>
            <person name="Kueck U."/>
            <person name="Freitag M."/>
        </authorList>
    </citation>
    <scope>NUCLEOTIDE SEQUENCE [LARGE SCALE GENOMIC DNA]</scope>
    <source>
        <strain evidence="4">ATCC MYA-333 / DSM 997 / K(L3346) / K-hell</strain>
        <tissue evidence="3">Mycelium</tissue>
    </source>
</reference>
<proteinExistence type="predicted"/>
<evidence type="ECO:0000313" key="3">
    <source>
        <dbReference type="EMBL" id="CCC11070.1"/>
    </source>
</evidence>
<evidence type="ECO:0000313" key="4">
    <source>
        <dbReference type="Proteomes" id="UP000001881"/>
    </source>
</evidence>
<protein>
    <submittedName>
        <fullName evidence="3">WGS project CABT00000000 data, contig 2.16</fullName>
    </submittedName>
</protein>
<dbReference type="Pfam" id="PF03959">
    <property type="entry name" value="FSH1"/>
    <property type="match status" value="1"/>
</dbReference>
<keyword evidence="1" id="KW-0378">Hydrolase</keyword>
<dbReference type="PANTHER" id="PTHR48070:SF7">
    <property type="entry name" value="SERINE HYDROLASE FSH DOMAIN-CONTAINING PROTEIN-RELATED"/>
    <property type="match status" value="1"/>
</dbReference>
<gene>
    <name evidence="3" type="ORF">SMAC_03777</name>
</gene>
<accession>F7VZX1</accession>
<dbReference type="KEGG" id="smp:10805114"/>
<organism evidence="3 4">
    <name type="scientific">Sordaria macrospora (strain ATCC MYA-333 / DSM 997 / K(L3346) / K-hell)</name>
    <dbReference type="NCBI Taxonomy" id="771870"/>
    <lineage>
        <taxon>Eukaryota</taxon>
        <taxon>Fungi</taxon>
        <taxon>Dikarya</taxon>
        <taxon>Ascomycota</taxon>
        <taxon>Pezizomycotina</taxon>
        <taxon>Sordariomycetes</taxon>
        <taxon>Sordariomycetidae</taxon>
        <taxon>Sordariales</taxon>
        <taxon>Sordariaceae</taxon>
        <taxon>Sordaria</taxon>
    </lineage>
</organism>
<dbReference type="GeneID" id="10805114"/>
<dbReference type="PANTHER" id="PTHR48070">
    <property type="entry name" value="ESTERASE OVCA2"/>
    <property type="match status" value="1"/>
</dbReference>
<dbReference type="OrthoDB" id="2094269at2759"/>
<dbReference type="EMBL" id="CABT02000016">
    <property type="protein sequence ID" value="CCC11070.1"/>
    <property type="molecule type" value="Genomic_DNA"/>
</dbReference>
<dbReference type="AlphaFoldDB" id="F7VZX1"/>
<dbReference type="Proteomes" id="UP000001881">
    <property type="component" value="Unassembled WGS sequence"/>
</dbReference>
<dbReference type="GO" id="GO:0005737">
    <property type="term" value="C:cytoplasm"/>
    <property type="evidence" value="ECO:0007669"/>
    <property type="project" value="TreeGrafter"/>
</dbReference>
<keyword evidence="4" id="KW-1185">Reference proteome</keyword>
<dbReference type="GO" id="GO:0016787">
    <property type="term" value="F:hydrolase activity"/>
    <property type="evidence" value="ECO:0007669"/>
    <property type="project" value="UniProtKB-KW"/>
</dbReference>
<dbReference type="InParanoid" id="F7VZX1"/>
<dbReference type="GO" id="GO:0019748">
    <property type="term" value="P:secondary metabolic process"/>
    <property type="evidence" value="ECO:0007669"/>
    <property type="project" value="TreeGrafter"/>
</dbReference>
<dbReference type="InterPro" id="IPR050593">
    <property type="entry name" value="LovG"/>
</dbReference>
<evidence type="ECO:0000256" key="1">
    <source>
        <dbReference type="ARBA" id="ARBA00022801"/>
    </source>
</evidence>
<dbReference type="InterPro" id="IPR029058">
    <property type="entry name" value="AB_hydrolase_fold"/>
</dbReference>
<dbReference type="GO" id="GO:0005634">
    <property type="term" value="C:nucleus"/>
    <property type="evidence" value="ECO:0007669"/>
    <property type="project" value="TreeGrafter"/>
</dbReference>
<dbReference type="VEuPathDB" id="FungiDB:SMAC_03777"/>
<evidence type="ECO:0000259" key="2">
    <source>
        <dbReference type="Pfam" id="PF03959"/>
    </source>
</evidence>
<dbReference type="HOGENOM" id="CLU_2348017_0_0_1"/>
<comment type="caution">
    <text evidence="3">The sequence shown here is derived from an EMBL/GenBank/DDBJ whole genome shotgun (WGS) entry which is preliminary data.</text>
</comment>
<dbReference type="eggNOG" id="ENOG502SIR4">
    <property type="taxonomic scope" value="Eukaryota"/>
</dbReference>
<dbReference type="Gene3D" id="3.40.50.1820">
    <property type="entry name" value="alpha/beta hydrolase"/>
    <property type="match status" value="1"/>
</dbReference>
<name>F7VZX1_SORMK</name>